<accession>A0A225NGF3</accession>
<protein>
    <submittedName>
        <fullName evidence="2">Hemin degrading factor</fullName>
    </submittedName>
</protein>
<gene>
    <name evidence="2" type="ORF">ATO3_15240</name>
</gene>
<evidence type="ECO:0000259" key="1">
    <source>
        <dbReference type="Pfam" id="PF05171"/>
    </source>
</evidence>
<dbReference type="CDD" id="cd16831">
    <property type="entry name" value="HemS-like_C"/>
    <property type="match status" value="1"/>
</dbReference>
<name>A0A225NGF3_9RHOB</name>
<dbReference type="InterPro" id="IPR007845">
    <property type="entry name" value="HemS/ChuX_dom"/>
</dbReference>
<dbReference type="GO" id="GO:0006826">
    <property type="term" value="P:iron ion transport"/>
    <property type="evidence" value="ECO:0007669"/>
    <property type="project" value="InterPro"/>
</dbReference>
<comment type="caution">
    <text evidence="2">The sequence shown here is derived from an EMBL/GenBank/DDBJ whole genome shotgun (WGS) entry which is preliminary data.</text>
</comment>
<proteinExistence type="predicted"/>
<dbReference type="Proteomes" id="UP000215377">
    <property type="component" value="Unassembled WGS sequence"/>
</dbReference>
<dbReference type="CDD" id="cd16830">
    <property type="entry name" value="HemS-like_N"/>
    <property type="match status" value="1"/>
</dbReference>
<dbReference type="SUPFAM" id="SSF144064">
    <property type="entry name" value="Heme iron utilization protein-like"/>
    <property type="match status" value="1"/>
</dbReference>
<evidence type="ECO:0000313" key="2">
    <source>
        <dbReference type="EMBL" id="OWU72658.1"/>
    </source>
</evidence>
<dbReference type="EMBL" id="AQQR01000006">
    <property type="protein sequence ID" value="OWU72658.1"/>
    <property type="molecule type" value="Genomic_DNA"/>
</dbReference>
<feature type="domain" description="Haemin-degrading HemS/ChuX" evidence="1">
    <location>
        <begin position="206"/>
        <end position="337"/>
    </location>
</feature>
<dbReference type="AlphaFoldDB" id="A0A225NGF3"/>
<keyword evidence="3" id="KW-1185">Reference proteome</keyword>
<feature type="domain" description="Haemin-degrading HemS/ChuX" evidence="1">
    <location>
        <begin position="28"/>
        <end position="154"/>
    </location>
</feature>
<dbReference type="Gene3D" id="3.40.1570.10">
    <property type="entry name" value="HemS/ChuS/ChuX like domains"/>
    <property type="match status" value="2"/>
</dbReference>
<evidence type="ECO:0000313" key="3">
    <source>
        <dbReference type="Proteomes" id="UP000215377"/>
    </source>
</evidence>
<reference evidence="2 3" key="1">
    <citation type="submission" date="2013-04" db="EMBL/GenBank/DDBJ databases">
        <title>Oceanicola sp. 22II1-22F33 Genome Sequencing.</title>
        <authorList>
            <person name="Lai Q."/>
            <person name="Li G."/>
            <person name="Shao Z."/>
        </authorList>
    </citation>
    <scope>NUCLEOTIDE SEQUENCE [LARGE SCALE GENOMIC DNA]</scope>
    <source>
        <strain evidence="2 3">22II1-22F33</strain>
    </source>
</reference>
<organism evidence="2 3">
    <name type="scientific">Marinibacterium profundimaris</name>
    <dbReference type="NCBI Taxonomy" id="1679460"/>
    <lineage>
        <taxon>Bacteria</taxon>
        <taxon>Pseudomonadati</taxon>
        <taxon>Pseudomonadota</taxon>
        <taxon>Alphaproteobacteria</taxon>
        <taxon>Rhodobacterales</taxon>
        <taxon>Paracoccaceae</taxon>
        <taxon>Marinibacterium</taxon>
    </lineage>
</organism>
<dbReference type="Pfam" id="PF05171">
    <property type="entry name" value="HemS"/>
    <property type="match status" value="2"/>
</dbReference>
<dbReference type="InterPro" id="IPR053733">
    <property type="entry name" value="Heme_Transport_Util_sf"/>
</dbReference>
<sequence length="347" mass="38132">MRTAAEIRDEAASIDNMRAREKAAHMGLTEGQLVAAYTGHGTTRIEAHPDALIPAIAALGEVMALTRNDSCVIEKVGVYDNFRSGPHASMILNDAIDMRMFPSHWVSAFAVETETDSGIRRSVQVFDAAGDAVHKVHLRDTSSFDGWATLVEKLKTEDQSGVLEVTERKPTEAAKSNPEKAEILRAEWARMTDTHQFLRLTSKLRMNRLGAYRIAGEPMVRRVGTDTVAQAFEAVSEQGIEVMVFVGNRGCIEIHGGRCDTLKVMGPWFNVMDPDFNLHLRADHIAEVWAVTKPTQRGDAVSLEAFDSEGGLILQIFGRRTEAGGDHRPAWRAIVDGLPALESEEAA</sequence>